<dbReference type="PANTHER" id="PTHR24221:SF654">
    <property type="entry name" value="ATP-BINDING CASSETTE SUB-FAMILY B MEMBER 6"/>
    <property type="match status" value="1"/>
</dbReference>
<accession>A0A3R8L2S0</accession>
<dbReference type="InterPro" id="IPR039421">
    <property type="entry name" value="Type_1_exporter"/>
</dbReference>
<protein>
    <submittedName>
        <fullName evidence="2">ATP-binding cassette domain-containing protein</fullName>
    </submittedName>
</protein>
<name>A0A3R8L2S0_9FIRM</name>
<keyword evidence="2" id="KW-0547">Nucleotide-binding</keyword>
<keyword evidence="2" id="KW-0067">ATP-binding</keyword>
<gene>
    <name evidence="2" type="ORF">EBB54_22335</name>
</gene>
<dbReference type="InterPro" id="IPR027417">
    <property type="entry name" value="P-loop_NTPase"/>
</dbReference>
<sequence>MTSVTTHYSTKPPYLFHICRIGFSGRSHRYIVENPLCLKNQEDILRNVDFRYGYREKILKNINLNLKPGEKVAIVGESGCGKNKRTVTLF</sequence>
<dbReference type="AlphaFoldDB" id="A0A3R8L2S0"/>
<dbReference type="GO" id="GO:0042626">
    <property type="term" value="F:ATPase-coupled transmembrane transporter activity"/>
    <property type="evidence" value="ECO:0007669"/>
    <property type="project" value="TreeGrafter"/>
</dbReference>
<proteinExistence type="predicted"/>
<organism evidence="2 3">
    <name type="scientific">Schaedlerella arabinosiphila</name>
    <dbReference type="NCBI Taxonomy" id="2044587"/>
    <lineage>
        <taxon>Bacteria</taxon>
        <taxon>Bacillati</taxon>
        <taxon>Bacillota</taxon>
        <taxon>Clostridia</taxon>
        <taxon>Lachnospirales</taxon>
        <taxon>Lachnospiraceae</taxon>
        <taxon>Schaedlerella</taxon>
    </lineage>
</organism>
<evidence type="ECO:0000313" key="3">
    <source>
        <dbReference type="Proteomes" id="UP000274920"/>
    </source>
</evidence>
<evidence type="ECO:0000313" key="2">
    <source>
        <dbReference type="EMBL" id="RRK33794.1"/>
    </source>
</evidence>
<feature type="domain" description="ABC transporter" evidence="1">
    <location>
        <begin position="59"/>
        <end position="82"/>
    </location>
</feature>
<dbReference type="PANTHER" id="PTHR24221">
    <property type="entry name" value="ATP-BINDING CASSETTE SUB-FAMILY B"/>
    <property type="match status" value="1"/>
</dbReference>
<dbReference type="EMBL" id="RHJS01000002">
    <property type="protein sequence ID" value="RRK33794.1"/>
    <property type="molecule type" value="Genomic_DNA"/>
</dbReference>
<dbReference type="SUPFAM" id="SSF52540">
    <property type="entry name" value="P-loop containing nucleoside triphosphate hydrolases"/>
    <property type="match status" value="1"/>
</dbReference>
<evidence type="ECO:0000259" key="1">
    <source>
        <dbReference type="Pfam" id="PF00005"/>
    </source>
</evidence>
<reference evidence="2" key="1">
    <citation type="submission" date="2018-10" db="EMBL/GenBank/DDBJ databases">
        <title>Schaedlerella arabinophila gen. nov. sp. nov., isolated from the mouse intestinal tract and comparative analysis with the genome of the closely related altered Schaedler flora strain ASF502.</title>
        <authorList>
            <person name="Miyake S."/>
            <person name="Soh M."/>
            <person name="Seedorf H."/>
        </authorList>
    </citation>
    <scope>NUCLEOTIDE SEQUENCE [LARGE SCALE GENOMIC DNA]</scope>
    <source>
        <strain evidence="2">DSM 106076</strain>
    </source>
</reference>
<dbReference type="Pfam" id="PF00005">
    <property type="entry name" value="ABC_tran"/>
    <property type="match status" value="1"/>
</dbReference>
<dbReference type="GO" id="GO:0005524">
    <property type="term" value="F:ATP binding"/>
    <property type="evidence" value="ECO:0007669"/>
    <property type="project" value="UniProtKB-KW"/>
</dbReference>
<comment type="caution">
    <text evidence="2">The sequence shown here is derived from an EMBL/GenBank/DDBJ whole genome shotgun (WGS) entry which is preliminary data.</text>
</comment>
<dbReference type="GO" id="GO:0016887">
    <property type="term" value="F:ATP hydrolysis activity"/>
    <property type="evidence" value="ECO:0007669"/>
    <property type="project" value="InterPro"/>
</dbReference>
<keyword evidence="3" id="KW-1185">Reference proteome</keyword>
<dbReference type="InterPro" id="IPR003439">
    <property type="entry name" value="ABC_transporter-like_ATP-bd"/>
</dbReference>
<dbReference type="Gene3D" id="3.40.50.300">
    <property type="entry name" value="P-loop containing nucleotide triphosphate hydrolases"/>
    <property type="match status" value="1"/>
</dbReference>
<dbReference type="Proteomes" id="UP000274920">
    <property type="component" value="Unassembled WGS sequence"/>
</dbReference>